<dbReference type="Pfam" id="PF01522">
    <property type="entry name" value="Polysacc_deac_1"/>
    <property type="match status" value="1"/>
</dbReference>
<evidence type="ECO:0000313" key="4">
    <source>
        <dbReference type="EMBL" id="RFM22730.1"/>
    </source>
</evidence>
<dbReference type="InterPro" id="IPR002509">
    <property type="entry name" value="NODB_dom"/>
</dbReference>
<dbReference type="InterPro" id="IPR011330">
    <property type="entry name" value="Glyco_hydro/deAcase_b/a-brl"/>
</dbReference>
<dbReference type="Gene3D" id="3.20.20.370">
    <property type="entry name" value="Glycoside hydrolase/deacetylase"/>
    <property type="match status" value="1"/>
</dbReference>
<feature type="non-terminal residue" evidence="4">
    <location>
        <position position="224"/>
    </location>
</feature>
<organism evidence="4 5">
    <name type="scientific">Candidatus Thermochlorobacter aerophilus</name>
    <dbReference type="NCBI Taxonomy" id="1868324"/>
    <lineage>
        <taxon>Bacteria</taxon>
        <taxon>Pseudomonadati</taxon>
        <taxon>Chlorobiota</taxon>
        <taxon>Chlorobiia</taxon>
        <taxon>Chlorobiales</taxon>
        <taxon>Candidatus Thermochlorobacteriaceae</taxon>
        <taxon>Candidatus Thermochlorobacter</taxon>
    </lineage>
</organism>
<dbReference type="PANTHER" id="PTHR34216:SF3">
    <property type="entry name" value="POLY-BETA-1,6-N-ACETYL-D-GLUCOSAMINE N-DEACETYLASE"/>
    <property type="match status" value="1"/>
</dbReference>
<dbReference type="SUPFAM" id="SSF88713">
    <property type="entry name" value="Glycoside hydrolase/deacetylase"/>
    <property type="match status" value="1"/>
</dbReference>
<dbReference type="EMBL" id="PHFL01000079">
    <property type="protein sequence ID" value="RFM22730.1"/>
    <property type="molecule type" value="Genomic_DNA"/>
</dbReference>
<dbReference type="PROSITE" id="PS51677">
    <property type="entry name" value="NODB"/>
    <property type="match status" value="1"/>
</dbReference>
<keyword evidence="2" id="KW-0732">Signal</keyword>
<dbReference type="AlphaFoldDB" id="A0A395LVF8"/>
<dbReference type="Proteomes" id="UP000266389">
    <property type="component" value="Unassembled WGS sequence"/>
</dbReference>
<evidence type="ECO:0000259" key="3">
    <source>
        <dbReference type="PROSITE" id="PS51677"/>
    </source>
</evidence>
<evidence type="ECO:0000256" key="1">
    <source>
        <dbReference type="ARBA" id="ARBA00004613"/>
    </source>
</evidence>
<evidence type="ECO:0000256" key="2">
    <source>
        <dbReference type="ARBA" id="ARBA00022729"/>
    </source>
</evidence>
<reference evidence="4 5" key="1">
    <citation type="journal article" date="2011" name="ISME J.">
        <title>Community ecology of hot spring cyanobacterial mats: predominant populations and their functional potential.</title>
        <authorList>
            <person name="Klatt C.G."/>
            <person name="Wood J.M."/>
            <person name="Rusch D.B."/>
            <person name="Bateson M.M."/>
            <person name="Hamamura N."/>
            <person name="Heidelberg J.F."/>
            <person name="Grossman A.R."/>
            <person name="Bhaya D."/>
            <person name="Cohan F.M."/>
            <person name="Kuhl M."/>
            <person name="Bryant D.A."/>
            <person name="Ward D.M."/>
        </authorList>
    </citation>
    <scope>NUCLEOTIDE SEQUENCE [LARGE SCALE GENOMIC DNA]</scope>
    <source>
        <strain evidence="4">OS</strain>
    </source>
</reference>
<name>A0A395LVF8_9BACT</name>
<dbReference type="GO" id="GO:0005576">
    <property type="term" value="C:extracellular region"/>
    <property type="evidence" value="ECO:0007669"/>
    <property type="project" value="UniProtKB-SubCell"/>
</dbReference>
<dbReference type="GO" id="GO:0005975">
    <property type="term" value="P:carbohydrate metabolic process"/>
    <property type="evidence" value="ECO:0007669"/>
    <property type="project" value="InterPro"/>
</dbReference>
<feature type="domain" description="NodB homology" evidence="3">
    <location>
        <begin position="37"/>
        <end position="224"/>
    </location>
</feature>
<proteinExistence type="predicted"/>
<sequence>MFCYHKITSRIDFGICVRTPDDFARDVRWVASLPAELRPHFIFDDGYDDTFHTAYPILESFGFKASLFVITDWIGKRNDWDANFFGKFEHISLPALRELAAAGWEIGSHGASHRALTTLSSAELRREVFSSKRYLEDALGVAVRKISFPFGLFNQRVIDACQDAGYDSAVSIRCASACGYVQRSLAVYRFDRQSHLRAKLHCHWLELMRLRAINSFSGLTVLMH</sequence>
<gene>
    <name evidence="4" type="ORF">D0433_14690</name>
</gene>
<dbReference type="InterPro" id="IPR051398">
    <property type="entry name" value="Polysacch_Deacetylase"/>
</dbReference>
<dbReference type="GO" id="GO:0016810">
    <property type="term" value="F:hydrolase activity, acting on carbon-nitrogen (but not peptide) bonds"/>
    <property type="evidence" value="ECO:0007669"/>
    <property type="project" value="InterPro"/>
</dbReference>
<evidence type="ECO:0000313" key="5">
    <source>
        <dbReference type="Proteomes" id="UP000266389"/>
    </source>
</evidence>
<dbReference type="CDD" id="cd10918">
    <property type="entry name" value="CE4_NodB_like_5s_6s"/>
    <property type="match status" value="1"/>
</dbReference>
<accession>A0A395LVF8</accession>
<comment type="subcellular location">
    <subcellularLocation>
        <location evidence="1">Secreted</location>
    </subcellularLocation>
</comment>
<comment type="caution">
    <text evidence="4">The sequence shown here is derived from an EMBL/GenBank/DDBJ whole genome shotgun (WGS) entry which is preliminary data.</text>
</comment>
<dbReference type="PANTHER" id="PTHR34216">
    <property type="match status" value="1"/>
</dbReference>
<protein>
    <submittedName>
        <fullName evidence="4">Polysaccharide deacetylase family protein</fullName>
    </submittedName>
</protein>